<dbReference type="AlphaFoldDB" id="A0A016WFZ6"/>
<reference evidence="2" key="1">
    <citation type="journal article" date="2015" name="Nat. Genet.">
        <title>The genome and transcriptome of the zoonotic hookworm Ancylostoma ceylanicum identify infection-specific gene families.</title>
        <authorList>
            <person name="Schwarz E.M."/>
            <person name="Hu Y."/>
            <person name="Antoshechkin I."/>
            <person name="Miller M.M."/>
            <person name="Sternberg P.W."/>
            <person name="Aroian R.V."/>
        </authorList>
    </citation>
    <scope>NUCLEOTIDE SEQUENCE</scope>
    <source>
        <strain evidence="2">HY135</strain>
    </source>
</reference>
<dbReference type="EMBL" id="JARK01000332">
    <property type="protein sequence ID" value="EYC38217.1"/>
    <property type="molecule type" value="Genomic_DNA"/>
</dbReference>
<gene>
    <name evidence="1" type="primary">Acey_s0732.g1911</name>
    <name evidence="1" type="ORF">Y032_0732g1911</name>
</gene>
<sequence length="110" mass="12300">MTIPVRYIKRHKSGESSALERVEVAKIWSPEVDRSKSCWLPATVATLADFVTFVTHRLVTRQKGHRAARNPLVVCGLCEPVLFPRLCLRPLQSHCSLAKQAILLRATPAV</sequence>
<dbReference type="Proteomes" id="UP000024635">
    <property type="component" value="Unassembled WGS sequence"/>
</dbReference>
<accession>A0A016WFZ6</accession>
<protein>
    <submittedName>
        <fullName evidence="1">Uncharacterized protein</fullName>
    </submittedName>
</protein>
<keyword evidence="2" id="KW-1185">Reference proteome</keyword>
<name>A0A016WFZ6_9BILA</name>
<evidence type="ECO:0000313" key="1">
    <source>
        <dbReference type="EMBL" id="EYC38217.1"/>
    </source>
</evidence>
<evidence type="ECO:0000313" key="2">
    <source>
        <dbReference type="Proteomes" id="UP000024635"/>
    </source>
</evidence>
<organism evidence="1 2">
    <name type="scientific">Ancylostoma ceylanicum</name>
    <dbReference type="NCBI Taxonomy" id="53326"/>
    <lineage>
        <taxon>Eukaryota</taxon>
        <taxon>Metazoa</taxon>
        <taxon>Ecdysozoa</taxon>
        <taxon>Nematoda</taxon>
        <taxon>Chromadorea</taxon>
        <taxon>Rhabditida</taxon>
        <taxon>Rhabditina</taxon>
        <taxon>Rhabditomorpha</taxon>
        <taxon>Strongyloidea</taxon>
        <taxon>Ancylostomatidae</taxon>
        <taxon>Ancylostomatinae</taxon>
        <taxon>Ancylostoma</taxon>
    </lineage>
</organism>
<proteinExistence type="predicted"/>
<comment type="caution">
    <text evidence="1">The sequence shown here is derived from an EMBL/GenBank/DDBJ whole genome shotgun (WGS) entry which is preliminary data.</text>
</comment>